<protein>
    <submittedName>
        <fullName evidence="2">Predicted protein</fullName>
    </submittedName>
</protein>
<dbReference type="STRING" id="5762.D2VE53"/>
<dbReference type="Proteomes" id="UP000006671">
    <property type="component" value="Unassembled WGS sequence"/>
</dbReference>
<dbReference type="Gene3D" id="3.30.70.1230">
    <property type="entry name" value="Nucleotide cyclase"/>
    <property type="match status" value="1"/>
</dbReference>
<dbReference type="OMA" id="EADPISM"/>
<dbReference type="SUPFAM" id="SSF55073">
    <property type="entry name" value="Nucleotide cyclase"/>
    <property type="match status" value="1"/>
</dbReference>
<name>D2VE53_NAEGR</name>
<accession>D2VE53</accession>
<dbReference type="Pfam" id="PF00211">
    <property type="entry name" value="Guanylate_cyc"/>
    <property type="match status" value="1"/>
</dbReference>
<gene>
    <name evidence="2" type="ORF">NAEGRDRAFT_3952</name>
</gene>
<evidence type="ECO:0000313" key="3">
    <source>
        <dbReference type="Proteomes" id="UP000006671"/>
    </source>
</evidence>
<evidence type="ECO:0000313" key="2">
    <source>
        <dbReference type="EMBL" id="EFC44822.1"/>
    </source>
</evidence>
<dbReference type="InterPro" id="IPR029787">
    <property type="entry name" value="Nucleotide_cyclase"/>
</dbReference>
<sequence>ITCAFTDVQNSTKLWQGNEKAMRESLEIHNQIMRRNLQLYRGYEVKTNGDSFYVAFRDPYDAMLWAMAVQLELLSAKWPSDLYHEWDCRQEWDSKTRKAYWSGLRVRIGLHYGKGDCVFDKTMKRYDYFGTVVNKSARIEALAHGGQVCVS</sequence>
<dbReference type="PANTHER" id="PTHR43081">
    <property type="entry name" value="ADENYLATE CYCLASE, TERMINAL-DIFFERENTIATION SPECIFIC-RELATED"/>
    <property type="match status" value="1"/>
</dbReference>
<dbReference type="eggNOG" id="KOG0618">
    <property type="taxonomic scope" value="Eukaryota"/>
</dbReference>
<dbReference type="CDD" id="cd07302">
    <property type="entry name" value="CHD"/>
    <property type="match status" value="1"/>
</dbReference>
<dbReference type="PANTHER" id="PTHR43081:SF1">
    <property type="entry name" value="ADENYLATE CYCLASE, TERMINAL-DIFFERENTIATION SPECIFIC"/>
    <property type="match status" value="1"/>
</dbReference>
<dbReference type="InterPro" id="IPR001054">
    <property type="entry name" value="A/G_cyclase"/>
</dbReference>
<feature type="non-terminal residue" evidence="2">
    <location>
        <position position="1"/>
    </location>
</feature>
<dbReference type="AlphaFoldDB" id="D2VE53"/>
<keyword evidence="3" id="KW-1185">Reference proteome</keyword>
<dbReference type="GO" id="GO:0009190">
    <property type="term" value="P:cyclic nucleotide biosynthetic process"/>
    <property type="evidence" value="ECO:0007669"/>
    <property type="project" value="InterPro"/>
</dbReference>
<dbReference type="GeneID" id="8848881"/>
<dbReference type="OrthoDB" id="2021138at2759"/>
<dbReference type="InParanoid" id="D2VE53"/>
<dbReference type="InterPro" id="IPR050697">
    <property type="entry name" value="Adenylyl/Guanylyl_Cyclase_3/4"/>
</dbReference>
<feature type="non-terminal residue" evidence="2">
    <location>
        <position position="151"/>
    </location>
</feature>
<dbReference type="VEuPathDB" id="AmoebaDB:NAEGRDRAFT_3952"/>
<dbReference type="GO" id="GO:0035556">
    <property type="term" value="P:intracellular signal transduction"/>
    <property type="evidence" value="ECO:0007669"/>
    <property type="project" value="InterPro"/>
</dbReference>
<dbReference type="KEGG" id="ngr:NAEGRDRAFT_3952"/>
<proteinExistence type="predicted"/>
<dbReference type="RefSeq" id="XP_002677566.1">
    <property type="nucleotide sequence ID" value="XM_002677520.1"/>
</dbReference>
<dbReference type="EMBL" id="GG738866">
    <property type="protein sequence ID" value="EFC44822.1"/>
    <property type="molecule type" value="Genomic_DNA"/>
</dbReference>
<dbReference type="PROSITE" id="PS50125">
    <property type="entry name" value="GUANYLATE_CYCLASE_2"/>
    <property type="match status" value="1"/>
</dbReference>
<dbReference type="SMART" id="SM00044">
    <property type="entry name" value="CYCc"/>
    <property type="match status" value="1"/>
</dbReference>
<organism evidence="3">
    <name type="scientific">Naegleria gruberi</name>
    <name type="common">Amoeba</name>
    <dbReference type="NCBI Taxonomy" id="5762"/>
    <lineage>
        <taxon>Eukaryota</taxon>
        <taxon>Discoba</taxon>
        <taxon>Heterolobosea</taxon>
        <taxon>Tetramitia</taxon>
        <taxon>Eutetramitia</taxon>
        <taxon>Vahlkampfiidae</taxon>
        <taxon>Naegleria</taxon>
    </lineage>
</organism>
<evidence type="ECO:0000259" key="1">
    <source>
        <dbReference type="PROSITE" id="PS50125"/>
    </source>
</evidence>
<reference evidence="2 3" key="1">
    <citation type="journal article" date="2010" name="Cell">
        <title>The genome of Naegleria gruberi illuminates early eukaryotic versatility.</title>
        <authorList>
            <person name="Fritz-Laylin L.K."/>
            <person name="Prochnik S.E."/>
            <person name="Ginger M.L."/>
            <person name="Dacks J.B."/>
            <person name="Carpenter M.L."/>
            <person name="Field M.C."/>
            <person name="Kuo A."/>
            <person name="Paredez A."/>
            <person name="Chapman J."/>
            <person name="Pham J."/>
            <person name="Shu S."/>
            <person name="Neupane R."/>
            <person name="Cipriano M."/>
            <person name="Mancuso J."/>
            <person name="Tu H."/>
            <person name="Salamov A."/>
            <person name="Lindquist E."/>
            <person name="Shapiro H."/>
            <person name="Lucas S."/>
            <person name="Grigoriev I.V."/>
            <person name="Cande W.Z."/>
            <person name="Fulton C."/>
            <person name="Rokhsar D.S."/>
            <person name="Dawson S.C."/>
        </authorList>
    </citation>
    <scope>NUCLEOTIDE SEQUENCE [LARGE SCALE GENOMIC DNA]</scope>
    <source>
        <strain evidence="2 3">NEG-M</strain>
    </source>
</reference>
<feature type="domain" description="Guanylate cyclase" evidence="1">
    <location>
        <begin position="2"/>
        <end position="140"/>
    </location>
</feature>